<comment type="caution">
    <text evidence="1">The sequence shown here is derived from an EMBL/GenBank/DDBJ whole genome shotgun (WGS) entry which is preliminary data.</text>
</comment>
<evidence type="ECO:0000313" key="3">
    <source>
        <dbReference type="Proteomes" id="UP000077961"/>
    </source>
</evidence>
<dbReference type="AlphaFoldDB" id="A0A1A9MWV0"/>
<dbReference type="RefSeq" id="WP_064272258.1">
    <property type="nucleotide sequence ID" value="NZ_LXJZ01000242.1"/>
</dbReference>
<dbReference type="EMBL" id="LXJZ01000242">
    <property type="protein sequence ID" value="OAJ51932.1"/>
    <property type="molecule type" value="Genomic_DNA"/>
</dbReference>
<protein>
    <submittedName>
        <fullName evidence="1">Uncharacterized protein</fullName>
    </submittedName>
</protein>
<proteinExistence type="predicted"/>
<organism evidence="1 4">
    <name type="scientific">Paraburkholderia ginsengiterrae</name>
    <dbReference type="NCBI Taxonomy" id="1462993"/>
    <lineage>
        <taxon>Bacteria</taxon>
        <taxon>Pseudomonadati</taxon>
        <taxon>Pseudomonadota</taxon>
        <taxon>Betaproteobacteria</taxon>
        <taxon>Burkholderiales</taxon>
        <taxon>Burkholderiaceae</taxon>
        <taxon>Paraburkholderia</taxon>
    </lineage>
</organism>
<name>A0A1A9MWV0_9BURK</name>
<dbReference type="OrthoDB" id="6064768at2"/>
<dbReference type="STRING" id="1462993.A6V36_15335"/>
<dbReference type="Proteomes" id="UP000077961">
    <property type="component" value="Unassembled WGS sequence"/>
</dbReference>
<evidence type="ECO:0000313" key="1">
    <source>
        <dbReference type="EMBL" id="OAJ51325.1"/>
    </source>
</evidence>
<accession>A0A1A9MWV0</accession>
<keyword evidence="3" id="KW-1185">Reference proteome</keyword>
<gene>
    <name evidence="2" type="ORF">A6V36_15335</name>
    <name evidence="1" type="ORF">A6V37_11440</name>
</gene>
<dbReference type="EMBL" id="LXKA01000393">
    <property type="protein sequence ID" value="OAJ51325.1"/>
    <property type="molecule type" value="Genomic_DNA"/>
</dbReference>
<evidence type="ECO:0000313" key="2">
    <source>
        <dbReference type="EMBL" id="OAJ51932.1"/>
    </source>
</evidence>
<sequence>MPTVTLFAWSAPAFFQDSVVDHTWITTFDNRITPYATLVDVLRANEHYWYCWGDFHAKGGIPHNPTGFLASAAADLSHATCLCQPDADSRTTPTACGTILRYGIDGVCHQLCNQILWATDPGGVSPETVQKARGYWISHGLFGPYGTQHAAWKARLTHCHPGRGATMDTTSASSADDGFEQHLREVLRGRDSADEKIRQLLERRRAFMAQMEALRNSPAFASSNPPVDDLNKLYSSFLREAARILGDMDFELVFDASPAEEMNVVDPHIYNATTSRSPNR</sequence>
<dbReference type="Proteomes" id="UP000078116">
    <property type="component" value="Unassembled WGS sequence"/>
</dbReference>
<reference evidence="3 4" key="1">
    <citation type="submission" date="2016-04" db="EMBL/GenBank/DDBJ databases">
        <title>Reclassification of Paraburkholderia panaciterrae (Farh et al. 2015) Dobritsa &amp; Samadpour 2016 as a later homotypic synonym of Paraburkholderia ginsengiterrae (Farh et al. 2015) Dobritsa &amp; Samadpour 2016.</title>
        <authorList>
            <person name="Dobritsa A.P."/>
            <person name="Kutumbaka K."/>
            <person name="Samadpour M."/>
        </authorList>
    </citation>
    <scope>NUCLEOTIDE SEQUENCE [LARGE SCALE GENOMIC DNA]</scope>
    <source>
        <strain evidence="1 4">DCY85</strain>
        <strain evidence="2 3">DCY85-1</strain>
    </source>
</reference>
<evidence type="ECO:0000313" key="4">
    <source>
        <dbReference type="Proteomes" id="UP000078116"/>
    </source>
</evidence>